<keyword evidence="3" id="KW-1185">Reference proteome</keyword>
<sequence>MLSSAGKPHQYIYLLSMGFSNFIIGETMSSHKNPVILLILAYIPGLLLPLIMEYSSVSGNPVIAWLYMLFWVIFVFILLITAYLISRERRA</sequence>
<gene>
    <name evidence="2" type="ordered locus">Smar_0689</name>
</gene>
<feature type="transmembrane region" description="Helical" evidence="1">
    <location>
        <begin position="35"/>
        <end position="52"/>
    </location>
</feature>
<accession>A3DMD3</accession>
<dbReference type="HOGENOM" id="CLU_2420180_0_0_2"/>
<proteinExistence type="predicted"/>
<dbReference type="EMBL" id="CP000575">
    <property type="protein sequence ID" value="ABN69793.1"/>
    <property type="molecule type" value="Genomic_DNA"/>
</dbReference>
<reference evidence="2 3" key="2">
    <citation type="journal article" date="2009" name="Stand. Genomic Sci.">
        <title>Complete genome sequence of Staphylothermus marinus Stetter and Fiala 1986 type strain F1.</title>
        <authorList>
            <person name="Anderson I.J."/>
            <person name="Sun H."/>
            <person name="Lapidus A."/>
            <person name="Copeland A."/>
            <person name="Glavina Del Rio T."/>
            <person name="Tice H."/>
            <person name="Dalin E."/>
            <person name="Lucas S."/>
            <person name="Barry K."/>
            <person name="Land M."/>
            <person name="Richardson P."/>
            <person name="Huber H."/>
            <person name="Kyrpides N.C."/>
        </authorList>
    </citation>
    <scope>NUCLEOTIDE SEQUENCE [LARGE SCALE GENOMIC DNA]</scope>
    <source>
        <strain evidence="3">ATCC 43588 / DSM 3639 / JCM 9404 / F1</strain>
    </source>
</reference>
<reference evidence="3" key="1">
    <citation type="journal article" date="2009" name="BMC Genomics">
        <title>The complete genome sequence of Staphylothermus marinus reveals differences in sulfur metabolism among heterotrophic Crenarchaeota.</title>
        <authorList>
            <person name="Anderson I.J."/>
            <person name="Dharmarajan L."/>
            <person name="Rodriguez J."/>
            <person name="Hooper S."/>
            <person name="Porat I."/>
            <person name="Ulrich L.E."/>
            <person name="Elkins J.G."/>
            <person name="Mavromatis K."/>
            <person name="Sun H."/>
            <person name="Land M."/>
            <person name="Lapidus A."/>
            <person name="Lucas S."/>
            <person name="Barry K."/>
            <person name="Huber H."/>
            <person name="Zhulin I.B."/>
            <person name="Whitman W.B."/>
            <person name="Mukhopadhyay B."/>
            <person name="Woese C."/>
            <person name="Bristow J."/>
            <person name="Kyrpides N."/>
        </authorList>
    </citation>
    <scope>NUCLEOTIDE SEQUENCE [LARGE SCALE GENOMIC DNA]</scope>
    <source>
        <strain evidence="3">ATCC 43588 / DSM 3639 / JCM 9404 / F1</strain>
    </source>
</reference>
<evidence type="ECO:0000256" key="1">
    <source>
        <dbReference type="SAM" id="Phobius"/>
    </source>
</evidence>
<dbReference type="STRING" id="399550.Smar_0689"/>
<evidence type="ECO:0000313" key="3">
    <source>
        <dbReference type="Proteomes" id="UP000000254"/>
    </source>
</evidence>
<organism evidence="2 3">
    <name type="scientific">Staphylothermus marinus (strain ATCC 43588 / DSM 3639 / JCM 9404 / F1)</name>
    <dbReference type="NCBI Taxonomy" id="399550"/>
    <lineage>
        <taxon>Archaea</taxon>
        <taxon>Thermoproteota</taxon>
        <taxon>Thermoprotei</taxon>
        <taxon>Desulfurococcales</taxon>
        <taxon>Desulfurococcaceae</taxon>
        <taxon>Staphylothermus</taxon>
    </lineage>
</organism>
<name>A3DMD3_STAMF</name>
<keyword evidence="1" id="KW-1133">Transmembrane helix</keyword>
<keyword evidence="1" id="KW-0812">Transmembrane</keyword>
<dbReference type="Proteomes" id="UP000000254">
    <property type="component" value="Chromosome"/>
</dbReference>
<feature type="transmembrane region" description="Helical" evidence="1">
    <location>
        <begin position="64"/>
        <end position="85"/>
    </location>
</feature>
<evidence type="ECO:0000313" key="2">
    <source>
        <dbReference type="EMBL" id="ABN69793.1"/>
    </source>
</evidence>
<dbReference type="KEGG" id="smr:Smar_0689"/>
<protein>
    <submittedName>
        <fullName evidence="2">Uncharacterized protein</fullName>
    </submittedName>
</protein>
<keyword evidence="1" id="KW-0472">Membrane</keyword>
<dbReference type="AlphaFoldDB" id="A3DMD3"/>
<feature type="transmembrane region" description="Helical" evidence="1">
    <location>
        <begin position="12"/>
        <end position="28"/>
    </location>
</feature>